<feature type="non-terminal residue" evidence="2">
    <location>
        <position position="151"/>
    </location>
</feature>
<keyword evidence="1" id="KW-0812">Transmembrane</keyword>
<feature type="transmembrane region" description="Helical" evidence="1">
    <location>
        <begin position="89"/>
        <end position="108"/>
    </location>
</feature>
<reference evidence="2 3" key="1">
    <citation type="submission" date="2020-04" db="EMBL/GenBank/DDBJ databases">
        <title>Perkinsus olseni comparative genomics.</title>
        <authorList>
            <person name="Bogema D.R."/>
        </authorList>
    </citation>
    <scope>NUCLEOTIDE SEQUENCE [LARGE SCALE GENOMIC DNA]</scope>
    <source>
        <strain evidence="2">ATCC PRA-205</strain>
    </source>
</reference>
<dbReference type="EMBL" id="JABANM010026225">
    <property type="protein sequence ID" value="KAF4713326.1"/>
    <property type="molecule type" value="Genomic_DNA"/>
</dbReference>
<proteinExistence type="predicted"/>
<evidence type="ECO:0000313" key="3">
    <source>
        <dbReference type="Proteomes" id="UP000574390"/>
    </source>
</evidence>
<dbReference type="AlphaFoldDB" id="A0A7J6R0C3"/>
<feature type="non-terminal residue" evidence="2">
    <location>
        <position position="1"/>
    </location>
</feature>
<evidence type="ECO:0000256" key="1">
    <source>
        <dbReference type="SAM" id="Phobius"/>
    </source>
</evidence>
<evidence type="ECO:0000313" key="2">
    <source>
        <dbReference type="EMBL" id="KAF4713326.1"/>
    </source>
</evidence>
<comment type="caution">
    <text evidence="2">The sequence shown here is derived from an EMBL/GenBank/DDBJ whole genome shotgun (WGS) entry which is preliminary data.</text>
</comment>
<dbReference type="Proteomes" id="UP000574390">
    <property type="component" value="Unassembled WGS sequence"/>
</dbReference>
<keyword evidence="1" id="KW-1133">Transmembrane helix</keyword>
<sequence length="151" mass="15899">HAMVGVNPLLPGVADWWAVLDGAGTALLPLALALSMSAMVKNNVAEGAVLRLSSNLNRPLAGRASVGLMVLSMVISLVVGSGFWSLSLYYLTLASQCMLLAFVLLLALRLSKPPSSSDIFQTTVTIGSIIDADGRQSRRRVPFSKDGSGTR</sequence>
<keyword evidence="1" id="KW-0472">Membrane</keyword>
<name>A0A7J6R0C3_PEROL</name>
<protein>
    <submittedName>
        <fullName evidence="2">Uncharacterized protein</fullName>
    </submittedName>
</protein>
<feature type="transmembrane region" description="Helical" evidence="1">
    <location>
        <begin position="60"/>
        <end position="83"/>
    </location>
</feature>
<organism evidence="2 3">
    <name type="scientific">Perkinsus olseni</name>
    <name type="common">Perkinsus atlanticus</name>
    <dbReference type="NCBI Taxonomy" id="32597"/>
    <lineage>
        <taxon>Eukaryota</taxon>
        <taxon>Sar</taxon>
        <taxon>Alveolata</taxon>
        <taxon>Perkinsozoa</taxon>
        <taxon>Perkinsea</taxon>
        <taxon>Perkinsida</taxon>
        <taxon>Perkinsidae</taxon>
        <taxon>Perkinsus</taxon>
    </lineage>
</organism>
<feature type="transmembrane region" description="Helical" evidence="1">
    <location>
        <begin position="16"/>
        <end position="40"/>
    </location>
</feature>
<accession>A0A7J6R0C3</accession>
<gene>
    <name evidence="2" type="ORF">FOZ62_022382</name>
</gene>